<evidence type="ECO:0000313" key="5">
    <source>
        <dbReference type="Proteomes" id="UP000366872"/>
    </source>
</evidence>
<feature type="domain" description="Glycosyl transferase family 1" evidence="2">
    <location>
        <begin position="190"/>
        <end position="348"/>
    </location>
</feature>
<evidence type="ECO:0000256" key="1">
    <source>
        <dbReference type="ARBA" id="ARBA00022679"/>
    </source>
</evidence>
<accession>A0A6C2UCI8</accession>
<reference evidence="4 5" key="1">
    <citation type="submission" date="2019-04" db="EMBL/GenBank/DDBJ databases">
        <authorList>
            <person name="Van Vliet M D."/>
        </authorList>
    </citation>
    <scope>NUCLEOTIDE SEQUENCE [LARGE SCALE GENOMIC DNA]</scope>
    <source>
        <strain evidence="4 5">F1</strain>
    </source>
</reference>
<dbReference type="InterPro" id="IPR028098">
    <property type="entry name" value="Glyco_trans_4-like_N"/>
</dbReference>
<dbReference type="Proteomes" id="UP000366872">
    <property type="component" value="Unassembled WGS sequence"/>
</dbReference>
<organism evidence="4 5">
    <name type="scientific">Pontiella desulfatans</name>
    <dbReference type="NCBI Taxonomy" id="2750659"/>
    <lineage>
        <taxon>Bacteria</taxon>
        <taxon>Pseudomonadati</taxon>
        <taxon>Kiritimatiellota</taxon>
        <taxon>Kiritimatiellia</taxon>
        <taxon>Kiritimatiellales</taxon>
        <taxon>Pontiellaceae</taxon>
        <taxon>Pontiella</taxon>
    </lineage>
</organism>
<gene>
    <name evidence="4" type="primary">pglJ</name>
    <name evidence="4" type="ORF">PDESU_05539</name>
</gene>
<dbReference type="GO" id="GO:0016757">
    <property type="term" value="F:glycosyltransferase activity"/>
    <property type="evidence" value="ECO:0007669"/>
    <property type="project" value="InterPro"/>
</dbReference>
<protein>
    <submittedName>
        <fullName evidence="4">N-acetylgalactosamine-N,N'-diacetylbacillosaminyl -diphospho-undecaprenol 4-alpha-N-acetylgalactosaminyltransferase</fullName>
    </submittedName>
</protein>
<proteinExistence type="predicted"/>
<evidence type="ECO:0000259" key="2">
    <source>
        <dbReference type="Pfam" id="PF00534"/>
    </source>
</evidence>
<dbReference type="SUPFAM" id="SSF53756">
    <property type="entry name" value="UDP-Glycosyltransferase/glycogen phosphorylase"/>
    <property type="match status" value="1"/>
</dbReference>
<dbReference type="EMBL" id="CAAHFG010000004">
    <property type="protein sequence ID" value="VGO16946.1"/>
    <property type="molecule type" value="Genomic_DNA"/>
</dbReference>
<dbReference type="RefSeq" id="WP_136082456.1">
    <property type="nucleotide sequence ID" value="NZ_CAAHFG010000004.1"/>
</dbReference>
<dbReference type="Pfam" id="PF13439">
    <property type="entry name" value="Glyco_transf_4"/>
    <property type="match status" value="1"/>
</dbReference>
<dbReference type="Pfam" id="PF00534">
    <property type="entry name" value="Glycos_transf_1"/>
    <property type="match status" value="1"/>
</dbReference>
<dbReference type="PANTHER" id="PTHR46401:SF2">
    <property type="entry name" value="GLYCOSYLTRANSFERASE WBBK-RELATED"/>
    <property type="match status" value="1"/>
</dbReference>
<dbReference type="Gene3D" id="3.40.50.2000">
    <property type="entry name" value="Glycogen Phosphorylase B"/>
    <property type="match status" value="2"/>
</dbReference>
<feature type="domain" description="Glycosyltransferase subfamily 4-like N-terminal" evidence="3">
    <location>
        <begin position="16"/>
        <end position="175"/>
    </location>
</feature>
<keyword evidence="5" id="KW-1185">Reference proteome</keyword>
<dbReference type="CDD" id="cd03809">
    <property type="entry name" value="GT4_MtfB-like"/>
    <property type="match status" value="1"/>
</dbReference>
<dbReference type="GO" id="GO:0009103">
    <property type="term" value="P:lipopolysaccharide biosynthetic process"/>
    <property type="evidence" value="ECO:0007669"/>
    <property type="project" value="TreeGrafter"/>
</dbReference>
<evidence type="ECO:0000313" key="4">
    <source>
        <dbReference type="EMBL" id="VGO16946.1"/>
    </source>
</evidence>
<dbReference type="InterPro" id="IPR001296">
    <property type="entry name" value="Glyco_trans_1"/>
</dbReference>
<evidence type="ECO:0000259" key="3">
    <source>
        <dbReference type="Pfam" id="PF13439"/>
    </source>
</evidence>
<name>A0A6C2UCI8_PONDE</name>
<dbReference type="PANTHER" id="PTHR46401">
    <property type="entry name" value="GLYCOSYLTRANSFERASE WBBK-RELATED"/>
    <property type="match status" value="1"/>
</dbReference>
<dbReference type="AlphaFoldDB" id="A0A6C2UCI8"/>
<sequence>MRIGFSTFVLDGGQTGVATYICELLRFLQLEDTENTYDLLMAQRDADLVPLTNPNFSKTVVPSIIGQPLVNLVWHNTALAAAGRKLDVLHVPSARRVPLVKGTKVVATVHDLAAFAVEAKYDPARMLFNRKLVPAMIRNADHVITVSEFTKSDIVKHVGYPEERISVIYSGINRDLFQPVAAEEARDRLQVLHGLDKPFFVYVSRLEHPAKNHVRLIEAFERFKLQNDSSHQLVLAGADWNGADAIKARAAESPVKDDIVFLGFVPVKSLPLLYSGCDLMVFPSLFEGFGFPIVEALACGAPVACSNTSSMKEIAGDLLPTFDPTDPEALFRSMERTVAQGWSPEMRTRGTDYALTFDWRKTAERVLEVYRSLT</sequence>
<keyword evidence="1 4" id="KW-0808">Transferase</keyword>